<dbReference type="GeneID" id="75050429"/>
<feature type="region of interest" description="Disordered" evidence="1">
    <location>
        <begin position="1"/>
        <end position="30"/>
    </location>
</feature>
<organism evidence="2 3">
    <name type="scientific">Blautia producta</name>
    <dbReference type="NCBI Taxonomy" id="33035"/>
    <lineage>
        <taxon>Bacteria</taxon>
        <taxon>Bacillati</taxon>
        <taxon>Bacillota</taxon>
        <taxon>Clostridia</taxon>
        <taxon>Lachnospirales</taxon>
        <taxon>Lachnospiraceae</taxon>
        <taxon>Blautia</taxon>
    </lineage>
</organism>
<evidence type="ECO:0000313" key="2">
    <source>
        <dbReference type="EMBL" id="QMW77949.1"/>
    </source>
</evidence>
<dbReference type="RefSeq" id="WP_131918430.1">
    <property type="nucleotide sequence ID" value="NZ_AP031439.1"/>
</dbReference>
<dbReference type="AlphaFoldDB" id="A0A7G5MTK6"/>
<feature type="compositionally biased region" description="Basic and acidic residues" evidence="1">
    <location>
        <begin position="122"/>
        <end position="131"/>
    </location>
</feature>
<protein>
    <submittedName>
        <fullName evidence="2">Uncharacterized protein</fullName>
    </submittedName>
</protein>
<evidence type="ECO:0000256" key="1">
    <source>
        <dbReference type="SAM" id="MobiDB-lite"/>
    </source>
</evidence>
<dbReference type="Proteomes" id="UP000515789">
    <property type="component" value="Chromosome"/>
</dbReference>
<feature type="region of interest" description="Disordered" evidence="1">
    <location>
        <begin position="112"/>
        <end position="131"/>
    </location>
</feature>
<reference evidence="2 3" key="1">
    <citation type="submission" date="2019-04" db="EMBL/GenBank/DDBJ databases">
        <authorList>
            <person name="Schori C."/>
            <person name="Ahrens C."/>
        </authorList>
    </citation>
    <scope>NUCLEOTIDE SEQUENCE [LARGE SCALE GENOMIC DNA]</scope>
    <source>
        <strain evidence="2 3">DSM 2950</strain>
    </source>
</reference>
<proteinExistence type="predicted"/>
<evidence type="ECO:0000313" key="3">
    <source>
        <dbReference type="Proteomes" id="UP000515789"/>
    </source>
</evidence>
<sequence length="131" mass="15274">MRKKKVQKDNPRAVRQAMMPEGRQGAEPQPVNLEHERLMEWLQTVKFKKTVVGGIDEVQMWKKLEELDQLYDAAIRAERARYNALLDTYKKTSNTLLRKYKQQLAELISEKNKQKAVPGGKEQGDAYRTDI</sequence>
<gene>
    <name evidence="2" type="ORF">E5259_10290</name>
</gene>
<dbReference type="EMBL" id="CP039126">
    <property type="protein sequence ID" value="QMW77949.1"/>
    <property type="molecule type" value="Genomic_DNA"/>
</dbReference>
<name>A0A7G5MTK6_9FIRM</name>
<accession>A0A7G5MTK6</accession>